<keyword evidence="8 10" id="KW-0472">Membrane</keyword>
<gene>
    <name evidence="12" type="ORF">SeMB42_g02307</name>
</gene>
<dbReference type="GO" id="GO:0005484">
    <property type="term" value="F:SNAP receptor activity"/>
    <property type="evidence" value="ECO:0007669"/>
    <property type="project" value="TreeGrafter"/>
</dbReference>
<dbReference type="GO" id="GO:0005789">
    <property type="term" value="C:endoplasmic reticulum membrane"/>
    <property type="evidence" value="ECO:0007669"/>
    <property type="project" value="TreeGrafter"/>
</dbReference>
<evidence type="ECO:0000256" key="4">
    <source>
        <dbReference type="ARBA" id="ARBA00022692"/>
    </source>
</evidence>
<dbReference type="PANTHER" id="PTHR21230">
    <property type="entry name" value="VESICLE TRANSPORT V-SNARE PROTEIN VTI1-RELATED"/>
    <property type="match status" value="1"/>
</dbReference>
<comment type="subcellular location">
    <subcellularLocation>
        <location evidence="1">Membrane</location>
        <topology evidence="1">Single-pass type IV membrane protein</topology>
    </subcellularLocation>
</comment>
<keyword evidence="4 10" id="KW-0812">Transmembrane</keyword>
<dbReference type="GO" id="GO:0048280">
    <property type="term" value="P:vesicle fusion with Golgi apparatus"/>
    <property type="evidence" value="ECO:0007669"/>
    <property type="project" value="TreeGrafter"/>
</dbReference>
<evidence type="ECO:0000256" key="3">
    <source>
        <dbReference type="ARBA" id="ARBA00022448"/>
    </source>
</evidence>
<dbReference type="Gene3D" id="1.20.58.400">
    <property type="entry name" value="t-snare proteins"/>
    <property type="match status" value="1"/>
</dbReference>
<accession>A0A507DHJ8</accession>
<dbReference type="GO" id="GO:0031201">
    <property type="term" value="C:SNARE complex"/>
    <property type="evidence" value="ECO:0007669"/>
    <property type="project" value="TreeGrafter"/>
</dbReference>
<dbReference type="EMBL" id="QEAN01000069">
    <property type="protein sequence ID" value="TPX50310.1"/>
    <property type="molecule type" value="Genomic_DNA"/>
</dbReference>
<comment type="similarity">
    <text evidence="2">Belongs to the VTI1 family.</text>
</comment>
<dbReference type="InterPro" id="IPR007705">
    <property type="entry name" value="Vesicle_trsprt_v-SNARE_N"/>
</dbReference>
<evidence type="ECO:0000313" key="12">
    <source>
        <dbReference type="EMBL" id="TPX50310.1"/>
    </source>
</evidence>
<feature type="coiled-coil region" evidence="9">
    <location>
        <begin position="58"/>
        <end position="114"/>
    </location>
</feature>
<evidence type="ECO:0000256" key="8">
    <source>
        <dbReference type="ARBA" id="ARBA00023136"/>
    </source>
</evidence>
<dbReference type="FunFam" id="1.20.5.110:FF:000002">
    <property type="entry name" value="Vesicle transport through interaction with t-SNAREsB"/>
    <property type="match status" value="1"/>
</dbReference>
<sequence>MSDVAAISDASTCEPHRTVILKPPLHPETKEYDAVHESISQKLSSIPTAGAEQKKLLVGQTKRELEEADEIISQMEMELLSLPGPIRFRLQPRVKSYKDEIKKFEKELNRSSTVTGRSERDQLLGGAGGSHIVDVEAAGMDQRSRLLHGTERLQGASRKLEDARRLALETETSGITTLESLSRQREQIQRTRNTLTTADGFISKSQGILRGMQRRMATNKLITAGIIILLVVLIILIVWAKWFS</sequence>
<organism evidence="12 13">
    <name type="scientific">Synchytrium endobioticum</name>
    <dbReference type="NCBI Taxonomy" id="286115"/>
    <lineage>
        <taxon>Eukaryota</taxon>
        <taxon>Fungi</taxon>
        <taxon>Fungi incertae sedis</taxon>
        <taxon>Chytridiomycota</taxon>
        <taxon>Chytridiomycota incertae sedis</taxon>
        <taxon>Chytridiomycetes</taxon>
        <taxon>Synchytriales</taxon>
        <taxon>Synchytriaceae</taxon>
        <taxon>Synchytrium</taxon>
    </lineage>
</organism>
<proteinExistence type="inferred from homology"/>
<evidence type="ECO:0000256" key="5">
    <source>
        <dbReference type="ARBA" id="ARBA00022927"/>
    </source>
</evidence>
<evidence type="ECO:0000256" key="1">
    <source>
        <dbReference type="ARBA" id="ARBA00004211"/>
    </source>
</evidence>
<dbReference type="GO" id="GO:0005829">
    <property type="term" value="C:cytosol"/>
    <property type="evidence" value="ECO:0007669"/>
    <property type="project" value="GOC"/>
</dbReference>
<comment type="caution">
    <text evidence="12">The sequence shown here is derived from an EMBL/GenBank/DDBJ whole genome shotgun (WGS) entry which is preliminary data.</text>
</comment>
<dbReference type="SUPFAM" id="SSF47661">
    <property type="entry name" value="t-snare proteins"/>
    <property type="match status" value="1"/>
</dbReference>
<dbReference type="GO" id="GO:0006886">
    <property type="term" value="P:intracellular protein transport"/>
    <property type="evidence" value="ECO:0007669"/>
    <property type="project" value="InterPro"/>
</dbReference>
<keyword evidence="6 10" id="KW-1133">Transmembrane helix</keyword>
<evidence type="ECO:0000256" key="2">
    <source>
        <dbReference type="ARBA" id="ARBA00006108"/>
    </source>
</evidence>
<dbReference type="Gene3D" id="1.20.5.110">
    <property type="match status" value="1"/>
</dbReference>
<dbReference type="VEuPathDB" id="FungiDB:SeMB42_g02307"/>
<dbReference type="SUPFAM" id="SSF58038">
    <property type="entry name" value="SNARE fusion complex"/>
    <property type="match status" value="1"/>
</dbReference>
<dbReference type="AlphaFoldDB" id="A0A507DHJ8"/>
<keyword evidence="7 9" id="KW-0175">Coiled coil</keyword>
<dbReference type="Proteomes" id="UP000317494">
    <property type="component" value="Unassembled WGS sequence"/>
</dbReference>
<dbReference type="GO" id="GO:0006891">
    <property type="term" value="P:intra-Golgi vesicle-mediated transport"/>
    <property type="evidence" value="ECO:0007669"/>
    <property type="project" value="TreeGrafter"/>
</dbReference>
<feature type="transmembrane region" description="Helical" evidence="10">
    <location>
        <begin position="221"/>
        <end position="242"/>
    </location>
</feature>
<dbReference type="InterPro" id="IPR010989">
    <property type="entry name" value="SNARE"/>
</dbReference>
<evidence type="ECO:0000259" key="11">
    <source>
        <dbReference type="Pfam" id="PF05008"/>
    </source>
</evidence>
<dbReference type="GO" id="GO:0016236">
    <property type="term" value="P:macroautophagy"/>
    <property type="evidence" value="ECO:0007669"/>
    <property type="project" value="TreeGrafter"/>
</dbReference>
<feature type="domain" description="Vesicle transport v-SNARE N-terminal" evidence="11">
    <location>
        <begin position="30"/>
        <end position="111"/>
    </location>
</feature>
<evidence type="ECO:0000256" key="7">
    <source>
        <dbReference type="ARBA" id="ARBA00023054"/>
    </source>
</evidence>
<dbReference type="GO" id="GO:0006896">
    <property type="term" value="P:Golgi to vacuole transport"/>
    <property type="evidence" value="ECO:0007669"/>
    <property type="project" value="TreeGrafter"/>
</dbReference>
<keyword evidence="3" id="KW-0813">Transport</keyword>
<dbReference type="STRING" id="286115.A0A507DHJ8"/>
<dbReference type="Pfam" id="PF12352">
    <property type="entry name" value="V-SNARE_C"/>
    <property type="match status" value="1"/>
</dbReference>
<evidence type="ECO:0000256" key="10">
    <source>
        <dbReference type="SAM" id="Phobius"/>
    </source>
</evidence>
<dbReference type="GO" id="GO:0005794">
    <property type="term" value="C:Golgi apparatus"/>
    <property type="evidence" value="ECO:0007669"/>
    <property type="project" value="TreeGrafter"/>
</dbReference>
<protein>
    <recommendedName>
        <fullName evidence="11">Vesicle transport v-SNARE N-terminal domain-containing protein</fullName>
    </recommendedName>
</protein>
<dbReference type="GO" id="GO:0012507">
    <property type="term" value="C:ER to Golgi transport vesicle membrane"/>
    <property type="evidence" value="ECO:0007669"/>
    <property type="project" value="TreeGrafter"/>
</dbReference>
<keyword evidence="5" id="KW-0653">Protein transport</keyword>
<keyword evidence="13" id="KW-1185">Reference proteome</keyword>
<dbReference type="GO" id="GO:0000149">
    <property type="term" value="F:SNARE binding"/>
    <property type="evidence" value="ECO:0007669"/>
    <property type="project" value="TreeGrafter"/>
</dbReference>
<dbReference type="InterPro" id="IPR038407">
    <property type="entry name" value="v-SNARE_N_sf"/>
</dbReference>
<dbReference type="GO" id="GO:0031902">
    <property type="term" value="C:late endosome membrane"/>
    <property type="evidence" value="ECO:0007669"/>
    <property type="project" value="TreeGrafter"/>
</dbReference>
<reference evidence="12 13" key="1">
    <citation type="journal article" date="2019" name="Sci. Rep.">
        <title>Comparative genomics of chytrid fungi reveal insights into the obligate biotrophic and pathogenic lifestyle of Synchytrium endobioticum.</title>
        <authorList>
            <person name="van de Vossenberg B.T.L.H."/>
            <person name="Warris S."/>
            <person name="Nguyen H.D.T."/>
            <person name="van Gent-Pelzer M.P.E."/>
            <person name="Joly D.L."/>
            <person name="van de Geest H.C."/>
            <person name="Bonants P.J.M."/>
            <person name="Smith D.S."/>
            <person name="Levesque C.A."/>
            <person name="van der Lee T.A.J."/>
        </authorList>
    </citation>
    <scope>NUCLEOTIDE SEQUENCE [LARGE SCALE GENOMIC DNA]</scope>
    <source>
        <strain evidence="12 13">MB42</strain>
    </source>
</reference>
<name>A0A507DHJ8_9FUNG</name>
<dbReference type="CDD" id="cd15862">
    <property type="entry name" value="SNARE_Vti1"/>
    <property type="match status" value="1"/>
</dbReference>
<evidence type="ECO:0000256" key="6">
    <source>
        <dbReference type="ARBA" id="ARBA00022989"/>
    </source>
</evidence>
<evidence type="ECO:0000256" key="9">
    <source>
        <dbReference type="SAM" id="Coils"/>
    </source>
</evidence>
<dbReference type="Pfam" id="PF05008">
    <property type="entry name" value="V-SNARE"/>
    <property type="match status" value="1"/>
</dbReference>
<dbReference type="PANTHER" id="PTHR21230:SF26">
    <property type="entry name" value="VESICLE TRANSPORT THROUGH INTERACTION WITH T-SNARES HOMOLOG 1A"/>
    <property type="match status" value="1"/>
</dbReference>
<dbReference type="GO" id="GO:0042147">
    <property type="term" value="P:retrograde transport, endosome to Golgi"/>
    <property type="evidence" value="ECO:0007669"/>
    <property type="project" value="TreeGrafter"/>
</dbReference>
<evidence type="ECO:0000313" key="13">
    <source>
        <dbReference type="Proteomes" id="UP000317494"/>
    </source>
</evidence>